<dbReference type="RefSeq" id="WP_240714759.1">
    <property type="nucleotide sequence ID" value="NZ_JAKVTV010000007.1"/>
</dbReference>
<feature type="transmembrane region" description="Helical" evidence="1">
    <location>
        <begin position="54"/>
        <end position="75"/>
    </location>
</feature>
<comment type="caution">
    <text evidence="2">The sequence shown here is derived from an EMBL/GenBank/DDBJ whole genome shotgun (WGS) entry which is preliminary data.</text>
</comment>
<dbReference type="AlphaFoldDB" id="A0A9X2ACL6"/>
<accession>A0A9X2ACL6</accession>
<keyword evidence="1" id="KW-1133">Transmembrane helix</keyword>
<proteinExistence type="predicted"/>
<keyword evidence="1" id="KW-0812">Transmembrane</keyword>
<evidence type="ECO:0000313" key="3">
    <source>
        <dbReference type="Proteomes" id="UP001139226"/>
    </source>
</evidence>
<feature type="transmembrane region" description="Helical" evidence="1">
    <location>
        <begin position="87"/>
        <end position="104"/>
    </location>
</feature>
<dbReference type="EMBL" id="JAKVTV010000007">
    <property type="protein sequence ID" value="MCH4824592.1"/>
    <property type="molecule type" value="Genomic_DNA"/>
</dbReference>
<evidence type="ECO:0000256" key="1">
    <source>
        <dbReference type="SAM" id="Phobius"/>
    </source>
</evidence>
<dbReference type="Proteomes" id="UP001139226">
    <property type="component" value="Unassembled WGS sequence"/>
</dbReference>
<gene>
    <name evidence="2" type="ORF">ML462_15570</name>
</gene>
<reference evidence="2" key="1">
    <citation type="submission" date="2022-03" db="EMBL/GenBank/DDBJ databases">
        <title>Gramella crocea sp. nov., isolated from activated sludge of a seafood processing plant.</title>
        <authorList>
            <person name="Zhang X."/>
        </authorList>
    </citation>
    <scope>NUCLEOTIDE SEQUENCE</scope>
    <source>
        <strain evidence="2">YJ019</strain>
    </source>
</reference>
<evidence type="ECO:0000313" key="2">
    <source>
        <dbReference type="EMBL" id="MCH4824592.1"/>
    </source>
</evidence>
<sequence>MIKKFLSLITILLSGLIAFINLREFYIIKMLEETENYPFGGEGPVPYYYKSSELYSKVVLVWGIIFLTILILGIITTIKDQNRIIRNLFIINLLLIGLNIIQAFL</sequence>
<keyword evidence="1" id="KW-0472">Membrane</keyword>
<protein>
    <submittedName>
        <fullName evidence="2">Uncharacterized protein</fullName>
    </submittedName>
</protein>
<name>A0A9X2ACL6_9FLAO</name>
<keyword evidence="3" id="KW-1185">Reference proteome</keyword>
<organism evidence="2 3">
    <name type="scientific">Christiangramia lutea</name>
    <dbReference type="NCBI Taxonomy" id="1607951"/>
    <lineage>
        <taxon>Bacteria</taxon>
        <taxon>Pseudomonadati</taxon>
        <taxon>Bacteroidota</taxon>
        <taxon>Flavobacteriia</taxon>
        <taxon>Flavobacteriales</taxon>
        <taxon>Flavobacteriaceae</taxon>
        <taxon>Christiangramia</taxon>
    </lineage>
</organism>